<keyword evidence="3" id="KW-1185">Reference proteome</keyword>
<accession>A0A1T1HG92</accession>
<sequence length="94" mass="10719">MFNHQFDIIGDPGMPLWLQLLIIFIVSISGIVFHIILIKKIRVWAINDQINALSGDNSAKKAHLHNLHQKLLADKVPHKHHQDRLEAAAQAFED</sequence>
<name>A0A1T1HG92_OCELI</name>
<proteinExistence type="predicted"/>
<dbReference type="Proteomes" id="UP000190064">
    <property type="component" value="Unassembled WGS sequence"/>
</dbReference>
<keyword evidence="1" id="KW-1133">Transmembrane helix</keyword>
<keyword evidence="1" id="KW-0472">Membrane</keyword>
<organism evidence="2 3">
    <name type="scientific">Oceanospirillum linum</name>
    <dbReference type="NCBI Taxonomy" id="966"/>
    <lineage>
        <taxon>Bacteria</taxon>
        <taxon>Pseudomonadati</taxon>
        <taxon>Pseudomonadota</taxon>
        <taxon>Gammaproteobacteria</taxon>
        <taxon>Oceanospirillales</taxon>
        <taxon>Oceanospirillaceae</taxon>
        <taxon>Oceanospirillum</taxon>
    </lineage>
</organism>
<evidence type="ECO:0000313" key="2">
    <source>
        <dbReference type="EMBL" id="OOV88747.1"/>
    </source>
</evidence>
<feature type="transmembrane region" description="Helical" evidence="1">
    <location>
        <begin position="16"/>
        <end position="37"/>
    </location>
</feature>
<protein>
    <submittedName>
        <fullName evidence="2">Uncharacterized protein</fullName>
    </submittedName>
</protein>
<evidence type="ECO:0000256" key="1">
    <source>
        <dbReference type="SAM" id="Phobius"/>
    </source>
</evidence>
<dbReference type="STRING" id="966.BTA35_0204515"/>
<gene>
    <name evidence="2" type="ORF">BTA35_0204515</name>
</gene>
<comment type="caution">
    <text evidence="2">The sequence shown here is derived from an EMBL/GenBank/DDBJ whole genome shotgun (WGS) entry which is preliminary data.</text>
</comment>
<dbReference type="AlphaFoldDB" id="A0A1T1HG92"/>
<reference evidence="2" key="1">
    <citation type="submission" date="2017-02" db="EMBL/GenBank/DDBJ databases">
        <title>Draft Genome Sequence of the Salt Water Bacterium Oceanospirillum linum ATCC 11336.</title>
        <authorList>
            <person name="Trachtenberg A.M."/>
            <person name="Carney J.G."/>
            <person name="Linnane J.D."/>
            <person name="Rheaume B.A."/>
            <person name="Pitts N.L."/>
            <person name="Mykles D.L."/>
            <person name="Maclea K.S."/>
        </authorList>
    </citation>
    <scope>NUCLEOTIDE SEQUENCE [LARGE SCALE GENOMIC DNA]</scope>
    <source>
        <strain evidence="2">ATCC 11336</strain>
    </source>
</reference>
<keyword evidence="1" id="KW-0812">Transmembrane</keyword>
<dbReference type="EMBL" id="MTSD02000001">
    <property type="protein sequence ID" value="OOV88747.1"/>
    <property type="molecule type" value="Genomic_DNA"/>
</dbReference>
<evidence type="ECO:0000313" key="3">
    <source>
        <dbReference type="Proteomes" id="UP000190064"/>
    </source>
</evidence>